<reference evidence="7 8" key="1">
    <citation type="submission" date="2021-06" db="EMBL/GenBank/DDBJ databases">
        <title>Caerostris darwini draft genome.</title>
        <authorList>
            <person name="Kono N."/>
            <person name="Arakawa K."/>
        </authorList>
    </citation>
    <scope>NUCLEOTIDE SEQUENCE [LARGE SCALE GENOMIC DNA]</scope>
</reference>
<dbReference type="FunFam" id="3.30.530.20:FF:000009">
    <property type="entry name" value="StAR related lipid transfer domain containing 13"/>
    <property type="match status" value="1"/>
</dbReference>
<dbReference type="PANTHER" id="PTHR12659">
    <property type="entry name" value="RHO-TYPE GTPASE ACTIVATING PROTEIN"/>
    <property type="match status" value="1"/>
</dbReference>
<feature type="compositionally biased region" description="Low complexity" evidence="4">
    <location>
        <begin position="264"/>
        <end position="273"/>
    </location>
</feature>
<feature type="compositionally biased region" description="Basic and acidic residues" evidence="4">
    <location>
        <begin position="210"/>
        <end position="239"/>
    </location>
</feature>
<feature type="compositionally biased region" description="Basic and acidic residues" evidence="4">
    <location>
        <begin position="374"/>
        <end position="387"/>
    </location>
</feature>
<dbReference type="SMART" id="SM00234">
    <property type="entry name" value="START"/>
    <property type="match status" value="1"/>
</dbReference>
<dbReference type="Pfam" id="PF00620">
    <property type="entry name" value="RhoGAP"/>
    <property type="match status" value="1"/>
</dbReference>
<evidence type="ECO:0000256" key="4">
    <source>
        <dbReference type="SAM" id="MobiDB-lite"/>
    </source>
</evidence>
<gene>
    <name evidence="7" type="primary">Stard13</name>
    <name evidence="7" type="ORF">CDAR_24061</name>
</gene>
<organism evidence="7 8">
    <name type="scientific">Caerostris darwini</name>
    <dbReference type="NCBI Taxonomy" id="1538125"/>
    <lineage>
        <taxon>Eukaryota</taxon>
        <taxon>Metazoa</taxon>
        <taxon>Ecdysozoa</taxon>
        <taxon>Arthropoda</taxon>
        <taxon>Chelicerata</taxon>
        <taxon>Arachnida</taxon>
        <taxon>Araneae</taxon>
        <taxon>Araneomorphae</taxon>
        <taxon>Entelegynae</taxon>
        <taxon>Araneoidea</taxon>
        <taxon>Araneidae</taxon>
        <taxon>Caerostris</taxon>
    </lineage>
</organism>
<proteinExistence type="predicted"/>
<dbReference type="CDD" id="cd08869">
    <property type="entry name" value="START_RhoGAP"/>
    <property type="match status" value="1"/>
</dbReference>
<evidence type="ECO:0000256" key="1">
    <source>
        <dbReference type="ARBA" id="ARBA00004170"/>
    </source>
</evidence>
<feature type="region of interest" description="Disordered" evidence="4">
    <location>
        <begin position="414"/>
        <end position="438"/>
    </location>
</feature>
<dbReference type="SUPFAM" id="SSF47769">
    <property type="entry name" value="SAM/Pointed domain"/>
    <property type="match status" value="1"/>
</dbReference>
<dbReference type="InterPro" id="IPR023393">
    <property type="entry name" value="START-like_dom_sf"/>
</dbReference>
<dbReference type="InterPro" id="IPR008936">
    <property type="entry name" value="Rho_GTPase_activation_prot"/>
</dbReference>
<dbReference type="Gene3D" id="1.10.555.10">
    <property type="entry name" value="Rho GTPase activation protein"/>
    <property type="match status" value="1"/>
</dbReference>
<dbReference type="InterPro" id="IPR001660">
    <property type="entry name" value="SAM"/>
</dbReference>
<dbReference type="Proteomes" id="UP001054837">
    <property type="component" value="Unassembled WGS sequence"/>
</dbReference>
<dbReference type="Gene3D" id="1.10.287.2070">
    <property type="match status" value="1"/>
</dbReference>
<dbReference type="GO" id="GO:0005096">
    <property type="term" value="F:GTPase activator activity"/>
    <property type="evidence" value="ECO:0007669"/>
    <property type="project" value="UniProtKB-KW"/>
</dbReference>
<keyword evidence="2" id="KW-0343">GTPase activation</keyword>
<dbReference type="InterPro" id="IPR002913">
    <property type="entry name" value="START_lipid-bd_dom"/>
</dbReference>
<dbReference type="Gene3D" id="3.30.530.20">
    <property type="match status" value="1"/>
</dbReference>
<dbReference type="SMART" id="SM00324">
    <property type="entry name" value="RhoGAP"/>
    <property type="match status" value="1"/>
</dbReference>
<dbReference type="PROSITE" id="PS50238">
    <property type="entry name" value="RHOGAP"/>
    <property type="match status" value="1"/>
</dbReference>
<dbReference type="SUPFAM" id="SSF55961">
    <property type="entry name" value="Bet v1-like"/>
    <property type="match status" value="1"/>
</dbReference>
<dbReference type="GO" id="GO:0030036">
    <property type="term" value="P:actin cytoskeleton organization"/>
    <property type="evidence" value="ECO:0007669"/>
    <property type="project" value="TreeGrafter"/>
</dbReference>
<feature type="domain" description="Rho-GAP" evidence="5">
    <location>
        <begin position="547"/>
        <end position="750"/>
    </location>
</feature>
<sequence length="995" mass="111956">MTSASLLKLQAIEACSWLRAAGFPQYAQMYEDNQFPIDISIVQKDHAFLHPDSIQSLFRRLNTLNRCANMKYMDHSHRKSIYADDSDEEEQYALSENWEFQRSSRRWSRIPSPLEAAVEFAVNEPSSSKPSCHLLVPSSRQYLRPEEAHCSSSHDSVFVDDQHSSPDTIRRSTLQRSDRISKSPSAHIGDCSPGSSSGSGGTLSIASEDMQERRTLRRSGSDRVKEGAKALLKRMESLKGKRKKKVHDASKSQTNNTVPNENAGSSSSSLGSSPQCRRSQKPIVVTPDASEAMLKEIDEVSYKSMEDMNAHSDSECHMIHISHRWIDIKSKTTKHSKHSSVKVTCPSEKLLSSDIKGGEKESNESKKVQNKTLLRSESDDSQKKTESGNRGSYYDNVCAPLVVFNDYFAESEGESRDTSKSKGSHSPGVDQDSYQNTEEGDIIIINKERRDSGVGSSLQRGITYHQAPWHCFPYQSPPNAKLFSGPVQITDLTAAHIVLLRKLSLLKLTTIMEKFSPSNRTGFSMGISKIIGRIRNPDYKDKVVFGVPLLLILQRTGQPLPVSIQAAIQYLRKTALDATGLFRKSGVRSRIQKLRNLNESTPEKISYEEQQAYDVADMLKQYFRELPEALLTNKLSETFVSIFQYIPEDLRLDAIRAALMLIPDENREVLQSLLEFLNEVCQHSGINQMTATNIAVCFAPSLFQMSPARSASSSPRRRKTAGTPDFRELNENRAAYECLSCMISNYKTLFTVSEEVLSQIRISSTSHFQPASLEDLSAFVCNGQKGWRGYVDSCVQIFLKEAKEKYKGWKTVSQTDHVELAYKKLSDEHPLKLWKVSTEVEAPPVELLNRILRERHLWDNSFTKVKVISRLAKHTEIFQYLSTCLPPHPPCNYCILRSWRTDLPKGACILIETSVDHPEAENIPGSVRALILASRYLIEPCGSGKSRITCISRIDTKGRSPEWYSRAYGHICTLQLVKLRNSFTCSCADGPETKV</sequence>
<dbReference type="AlphaFoldDB" id="A0AAV4QHA7"/>
<comment type="caution">
    <text evidence="7">The sequence shown here is derived from an EMBL/GenBank/DDBJ whole genome shotgun (WGS) entry which is preliminary data.</text>
</comment>
<feature type="region of interest" description="Disordered" evidence="4">
    <location>
        <begin position="150"/>
        <end position="290"/>
    </location>
</feature>
<feature type="compositionally biased region" description="Basic and acidic residues" evidence="4">
    <location>
        <begin position="160"/>
        <end position="181"/>
    </location>
</feature>
<evidence type="ECO:0000313" key="7">
    <source>
        <dbReference type="EMBL" id="GIY08719.1"/>
    </source>
</evidence>
<feature type="compositionally biased region" description="Basic and acidic residues" evidence="4">
    <location>
        <begin position="356"/>
        <end position="367"/>
    </location>
</feature>
<feature type="compositionally biased region" description="Low complexity" evidence="4">
    <location>
        <begin position="189"/>
        <end position="207"/>
    </location>
</feature>
<dbReference type="EMBL" id="BPLQ01004544">
    <property type="protein sequence ID" value="GIY08719.1"/>
    <property type="molecule type" value="Genomic_DNA"/>
</dbReference>
<dbReference type="PROSITE" id="PS50848">
    <property type="entry name" value="START"/>
    <property type="match status" value="1"/>
</dbReference>
<dbReference type="Pfam" id="PF07647">
    <property type="entry name" value="SAM_2"/>
    <property type="match status" value="1"/>
</dbReference>
<dbReference type="CDD" id="cd09538">
    <property type="entry name" value="SAM_DLC1_2-like"/>
    <property type="match status" value="1"/>
</dbReference>
<evidence type="ECO:0000259" key="6">
    <source>
        <dbReference type="PROSITE" id="PS50848"/>
    </source>
</evidence>
<feature type="compositionally biased region" description="Polar residues" evidence="4">
    <location>
        <begin position="251"/>
        <end position="263"/>
    </location>
</feature>
<name>A0AAV4QHA7_9ARAC</name>
<evidence type="ECO:0000256" key="2">
    <source>
        <dbReference type="ARBA" id="ARBA00022468"/>
    </source>
</evidence>
<protein>
    <submittedName>
        <fullName evidence="7">StAR-related lipid transfer protein 13</fullName>
    </submittedName>
</protein>
<comment type="subcellular location">
    <subcellularLocation>
        <location evidence="1">Membrane</location>
        <topology evidence="1">Peripheral membrane protein</topology>
    </subcellularLocation>
</comment>
<dbReference type="GO" id="GO:0008289">
    <property type="term" value="F:lipid binding"/>
    <property type="evidence" value="ECO:0007669"/>
    <property type="project" value="InterPro"/>
</dbReference>
<dbReference type="GO" id="GO:0035023">
    <property type="term" value="P:regulation of Rho protein signal transduction"/>
    <property type="evidence" value="ECO:0007669"/>
    <property type="project" value="TreeGrafter"/>
</dbReference>
<dbReference type="PANTHER" id="PTHR12659:SF7">
    <property type="entry name" value="CROSSVEINLESS C, ISOFORM C"/>
    <property type="match status" value="1"/>
</dbReference>
<evidence type="ECO:0000313" key="8">
    <source>
        <dbReference type="Proteomes" id="UP001054837"/>
    </source>
</evidence>
<feature type="domain" description="START" evidence="6">
    <location>
        <begin position="793"/>
        <end position="964"/>
    </location>
</feature>
<dbReference type="GO" id="GO:0016020">
    <property type="term" value="C:membrane"/>
    <property type="evidence" value="ECO:0007669"/>
    <property type="project" value="UniProtKB-SubCell"/>
</dbReference>
<evidence type="ECO:0000259" key="5">
    <source>
        <dbReference type="PROSITE" id="PS50238"/>
    </source>
</evidence>
<keyword evidence="8" id="KW-1185">Reference proteome</keyword>
<feature type="region of interest" description="Disordered" evidence="4">
    <location>
        <begin position="331"/>
        <end position="391"/>
    </location>
</feature>
<evidence type="ECO:0000256" key="3">
    <source>
        <dbReference type="ARBA" id="ARBA00022553"/>
    </source>
</evidence>
<dbReference type="SUPFAM" id="SSF48350">
    <property type="entry name" value="GTPase activation domain, GAP"/>
    <property type="match status" value="1"/>
</dbReference>
<dbReference type="InterPro" id="IPR000198">
    <property type="entry name" value="RhoGAP_dom"/>
</dbReference>
<keyword evidence="3" id="KW-0597">Phosphoprotein</keyword>
<dbReference type="Pfam" id="PF01852">
    <property type="entry name" value="START"/>
    <property type="match status" value="1"/>
</dbReference>
<dbReference type="InterPro" id="IPR013761">
    <property type="entry name" value="SAM/pointed_sf"/>
</dbReference>
<accession>A0AAV4QHA7</accession>
<feature type="compositionally biased region" description="Basic residues" evidence="4">
    <location>
        <begin position="331"/>
        <end position="340"/>
    </location>
</feature>
<dbReference type="GO" id="GO:0007165">
    <property type="term" value="P:signal transduction"/>
    <property type="evidence" value="ECO:0007669"/>
    <property type="project" value="InterPro"/>
</dbReference>